<evidence type="ECO:0000313" key="1">
    <source>
        <dbReference type="EMBL" id="AKR17286.1"/>
    </source>
</evidence>
<dbReference type="OrthoDB" id="19502at10239"/>
<protein>
    <submittedName>
        <fullName evidence="1">LEF-6</fullName>
    </submittedName>
</protein>
<proteinExistence type="predicted"/>
<name>A0A162GTP3_9ABAC</name>
<sequence length="159" mass="19122">MSYVVYINGTEVQKKFSKQFINYITDYKIYDDILWEESTRQKLVMLSRFAVDALLKMSRRVYWPNGTLFKCKLIRWKNQNDVIKRNCVVVHKYHRHIPKNYYNYKKNKSNQTMNHTSKCSNVTTDKKLGETEEKLSDTNSDSWYKDMSFMDLEEGEVIE</sequence>
<dbReference type="KEGG" id="vg:27429824"/>
<accession>A0A162GTP3</accession>
<dbReference type="RefSeq" id="YP_009250003.1">
    <property type="nucleotide sequence ID" value="NC_029997.2"/>
</dbReference>
<keyword evidence="2" id="KW-1185">Reference proteome</keyword>
<dbReference type="GeneID" id="27429824"/>
<dbReference type="Proteomes" id="UP000201861">
    <property type="component" value="Segment"/>
</dbReference>
<evidence type="ECO:0000313" key="2">
    <source>
        <dbReference type="Proteomes" id="UP000201861"/>
    </source>
</evidence>
<reference evidence="1" key="1">
    <citation type="submission" date="2017-04" db="EMBL/GenBank/DDBJ databases">
        <title>Complete genome sequence of Urbanus proteus nucleopolyhedrovirus (UrprNPV).</title>
        <authorList>
            <person name="Santos E.R."/>
            <person name="Melo F.L."/>
            <person name="Sosa-Gomez D.R."/>
            <person name="Ribeiro B.M."/>
            <person name="Ardisson-Araujo D.M.P."/>
        </authorList>
    </citation>
    <scope>NUCLEOTIDE SEQUENCE [LARGE SCALE GENOMIC DNA]</scope>
    <source>
        <strain evidence="1">Southern Brazil</strain>
    </source>
</reference>
<dbReference type="EMBL" id="KR011717">
    <property type="protein sequence ID" value="AKR17286.1"/>
    <property type="molecule type" value="Genomic_DNA"/>
</dbReference>
<gene>
    <name evidence="1" type="primary">lef-6</name>
</gene>
<organism evidence="1 2">
    <name type="scientific">Urbanus proteus nucleopolyhedrovirus</name>
    <dbReference type="NCBI Taxonomy" id="1675866"/>
    <lineage>
        <taxon>Viruses</taxon>
        <taxon>Viruses incertae sedis</taxon>
        <taxon>Naldaviricetes</taxon>
        <taxon>Lefavirales</taxon>
        <taxon>Baculoviridae</taxon>
        <taxon>Alphabaculovirus</taxon>
        <taxon>Alphabaculovirus urprotei</taxon>
    </lineage>
</organism>